<dbReference type="InterPro" id="IPR006977">
    <property type="entry name" value="Yip1_dom"/>
</dbReference>
<protein>
    <recommendedName>
        <fullName evidence="6">Protein YIPF</fullName>
    </recommendedName>
</protein>
<dbReference type="AlphaFoldDB" id="A0AAW2ZC27"/>
<feature type="transmembrane region" description="Helical" evidence="6">
    <location>
        <begin position="66"/>
        <end position="83"/>
    </location>
</feature>
<reference evidence="9 10" key="1">
    <citation type="submission" date="2024-03" db="EMBL/GenBank/DDBJ databases">
        <title>The Acrasis kona genome and developmental transcriptomes reveal deep origins of eukaryotic multicellular pathways.</title>
        <authorList>
            <person name="Sheikh S."/>
            <person name="Fu C.-J."/>
            <person name="Brown M.W."/>
            <person name="Baldauf S.L."/>
        </authorList>
    </citation>
    <scope>NUCLEOTIDE SEQUENCE [LARGE SCALE GENOMIC DNA]</scope>
    <source>
        <strain evidence="9 10">ATCC MYA-3509</strain>
    </source>
</reference>
<evidence type="ECO:0000256" key="6">
    <source>
        <dbReference type="RuleBase" id="RU361264"/>
    </source>
</evidence>
<feature type="domain" description="Yip1" evidence="8">
    <location>
        <begin position="62"/>
        <end position="195"/>
    </location>
</feature>
<evidence type="ECO:0000256" key="1">
    <source>
        <dbReference type="ARBA" id="ARBA00004141"/>
    </source>
</evidence>
<comment type="subcellular location">
    <subcellularLocation>
        <location evidence="6">Golgi apparatus membrane</location>
        <topology evidence="6">Multi-pass membrane protein</topology>
    </subcellularLocation>
    <subcellularLocation>
        <location evidence="1">Membrane</location>
        <topology evidence="1">Multi-pass membrane protein</topology>
    </subcellularLocation>
</comment>
<name>A0AAW2ZC27_9EUKA</name>
<dbReference type="EMBL" id="JAOPGA020001275">
    <property type="protein sequence ID" value="KAL0486852.1"/>
    <property type="molecule type" value="Genomic_DNA"/>
</dbReference>
<keyword evidence="5 6" id="KW-0472">Membrane</keyword>
<evidence type="ECO:0000256" key="5">
    <source>
        <dbReference type="ARBA" id="ARBA00023136"/>
    </source>
</evidence>
<evidence type="ECO:0000259" key="8">
    <source>
        <dbReference type="Pfam" id="PF04893"/>
    </source>
</evidence>
<feature type="region of interest" description="Disordered" evidence="7">
    <location>
        <begin position="1"/>
        <end position="23"/>
    </location>
</feature>
<keyword evidence="4 6" id="KW-1133">Transmembrane helix</keyword>
<keyword evidence="3 6" id="KW-0812">Transmembrane</keyword>
<organism evidence="9 10">
    <name type="scientific">Acrasis kona</name>
    <dbReference type="NCBI Taxonomy" id="1008807"/>
    <lineage>
        <taxon>Eukaryota</taxon>
        <taxon>Discoba</taxon>
        <taxon>Heterolobosea</taxon>
        <taxon>Tetramitia</taxon>
        <taxon>Eutetramitia</taxon>
        <taxon>Acrasidae</taxon>
        <taxon>Acrasis</taxon>
    </lineage>
</organism>
<feature type="transmembrane region" description="Helical" evidence="6">
    <location>
        <begin position="151"/>
        <end position="173"/>
    </location>
</feature>
<dbReference type="GO" id="GO:0005802">
    <property type="term" value="C:trans-Golgi network"/>
    <property type="evidence" value="ECO:0007669"/>
    <property type="project" value="TreeGrafter"/>
</dbReference>
<evidence type="ECO:0000313" key="10">
    <source>
        <dbReference type="Proteomes" id="UP001431209"/>
    </source>
</evidence>
<sequence length="199" mass="22064">MQGYEPVQQNNVQQSNSNTYNNSLSSTLEEPVYETIWRDVKAIGLKVRIVLVPFGNNLNALRDWDLWGPLLMCLTLALVLGAAKSTVDSAAMFAGVFVVVWIGSSIVTLNGQLLGGTLSFFMSLCVLGYCVFPLVVCSIIFYWLNTWYLRLMLVVPACGWSCFASTAFLSGSVPQDRKALSMFPIGLFYVFISWLVLSM</sequence>
<feature type="transmembrane region" description="Helical" evidence="6">
    <location>
        <begin position="121"/>
        <end position="144"/>
    </location>
</feature>
<evidence type="ECO:0000313" key="9">
    <source>
        <dbReference type="EMBL" id="KAL0486852.1"/>
    </source>
</evidence>
<dbReference type="InterPro" id="IPR045231">
    <property type="entry name" value="Yip1/4-like"/>
</dbReference>
<evidence type="ECO:0000256" key="3">
    <source>
        <dbReference type="ARBA" id="ARBA00022692"/>
    </source>
</evidence>
<keyword evidence="10" id="KW-1185">Reference proteome</keyword>
<evidence type="ECO:0000256" key="2">
    <source>
        <dbReference type="ARBA" id="ARBA00010596"/>
    </source>
</evidence>
<evidence type="ECO:0000256" key="4">
    <source>
        <dbReference type="ARBA" id="ARBA00022989"/>
    </source>
</evidence>
<dbReference type="PANTHER" id="PTHR21236:SF1">
    <property type="entry name" value="PROTEIN YIPF6"/>
    <property type="match status" value="1"/>
</dbReference>
<dbReference type="Proteomes" id="UP001431209">
    <property type="component" value="Unassembled WGS sequence"/>
</dbReference>
<accession>A0AAW2ZC27</accession>
<dbReference type="GO" id="GO:0006888">
    <property type="term" value="P:endoplasmic reticulum to Golgi vesicle-mediated transport"/>
    <property type="evidence" value="ECO:0007669"/>
    <property type="project" value="InterPro"/>
</dbReference>
<gene>
    <name evidence="9" type="ORF">AKO1_001202</name>
</gene>
<proteinExistence type="inferred from homology"/>
<feature type="transmembrane region" description="Helical" evidence="6">
    <location>
        <begin position="179"/>
        <end position="197"/>
    </location>
</feature>
<feature type="compositionally biased region" description="Low complexity" evidence="7">
    <location>
        <begin position="7"/>
        <end position="23"/>
    </location>
</feature>
<dbReference type="GO" id="GO:0000139">
    <property type="term" value="C:Golgi membrane"/>
    <property type="evidence" value="ECO:0007669"/>
    <property type="project" value="UniProtKB-SubCell"/>
</dbReference>
<comment type="caution">
    <text evidence="9">The sequence shown here is derived from an EMBL/GenBank/DDBJ whole genome shotgun (WGS) entry which is preliminary data.</text>
</comment>
<dbReference type="PANTHER" id="PTHR21236">
    <property type="entry name" value="GOLGI MEMBRANE PROTEIN YIP1"/>
    <property type="match status" value="1"/>
</dbReference>
<comment type="similarity">
    <text evidence="2 6">Belongs to the YIP1 family.</text>
</comment>
<feature type="transmembrane region" description="Helical" evidence="6">
    <location>
        <begin position="90"/>
        <end position="109"/>
    </location>
</feature>
<evidence type="ECO:0000256" key="7">
    <source>
        <dbReference type="SAM" id="MobiDB-lite"/>
    </source>
</evidence>
<dbReference type="Pfam" id="PF04893">
    <property type="entry name" value="Yip1"/>
    <property type="match status" value="1"/>
</dbReference>